<dbReference type="AlphaFoldDB" id="A0A9E8RYX6"/>
<protein>
    <submittedName>
        <fullName evidence="1">Hsp20/alpha crystallin family protein</fullName>
    </submittedName>
</protein>
<accession>A0A9E8RYX6</accession>
<dbReference type="Gene3D" id="2.60.40.790">
    <property type="match status" value="1"/>
</dbReference>
<proteinExistence type="predicted"/>
<evidence type="ECO:0000313" key="1">
    <source>
        <dbReference type="EMBL" id="WAA13291.1"/>
    </source>
</evidence>
<evidence type="ECO:0000313" key="2">
    <source>
        <dbReference type="Proteomes" id="UP001164726"/>
    </source>
</evidence>
<reference evidence="1" key="1">
    <citation type="submission" date="2022-09" db="EMBL/GenBank/DDBJ databases">
        <title>Complete Genomes of Fervidibacillus albus and Fervidibacillus halotolerans isolated from tidal flat sediments.</title>
        <authorList>
            <person name="Kwon K.K."/>
            <person name="Yang S.-H."/>
            <person name="Park M.J."/>
            <person name="Oh H.-M."/>
        </authorList>
    </citation>
    <scope>NUCLEOTIDE SEQUENCE</scope>
    <source>
        <strain evidence="1">MEBiC13594</strain>
    </source>
</reference>
<dbReference type="InterPro" id="IPR008978">
    <property type="entry name" value="HSP20-like_chaperone"/>
</dbReference>
<sequence length="146" mass="17229">MFPWNLFKESMDPLKPFNEKEFQSSLEKWMKNMVSDLPSMFQIAPNKDVSAEKKSLNEQVFETHEFVYIRIPIDDANVLKDLKIYYSINKCFINGVFSEEHPYIIILPVTVKKKGARAVFKDGILEIRIPKNIDWQYSEIDIDTYI</sequence>
<dbReference type="Proteomes" id="UP001164726">
    <property type="component" value="Chromosome"/>
</dbReference>
<organism evidence="1 2">
    <name type="scientific">Fervidibacillus halotolerans</name>
    <dbReference type="NCBI Taxonomy" id="2980027"/>
    <lineage>
        <taxon>Bacteria</taxon>
        <taxon>Bacillati</taxon>
        <taxon>Bacillota</taxon>
        <taxon>Bacilli</taxon>
        <taxon>Bacillales</taxon>
        <taxon>Bacillaceae</taxon>
        <taxon>Fervidibacillus</taxon>
    </lineage>
</organism>
<dbReference type="CDD" id="cd00298">
    <property type="entry name" value="ACD_sHsps_p23-like"/>
    <property type="match status" value="1"/>
</dbReference>
<keyword evidence="2" id="KW-1185">Reference proteome</keyword>
<gene>
    <name evidence="1" type="ORF">OE105_03985</name>
</gene>
<name>A0A9E8RYX6_9BACI</name>
<dbReference type="KEGG" id="fhl:OE105_03985"/>
<dbReference type="SUPFAM" id="SSF49764">
    <property type="entry name" value="HSP20-like chaperones"/>
    <property type="match status" value="1"/>
</dbReference>
<dbReference type="EMBL" id="CP106877">
    <property type="protein sequence ID" value="WAA13291.1"/>
    <property type="molecule type" value="Genomic_DNA"/>
</dbReference>
<dbReference type="RefSeq" id="WP_275421447.1">
    <property type="nucleotide sequence ID" value="NZ_CP106877.1"/>
</dbReference>